<comment type="caution">
    <text evidence="22">The sequence shown here is derived from an EMBL/GenBank/DDBJ whole genome shotgun (WGS) entry which is preliminary data.</text>
</comment>
<dbReference type="PANTHER" id="PTHR11878">
    <property type="entry name" value="SODIUM/CALCIUM EXCHANGER"/>
    <property type="match status" value="1"/>
</dbReference>
<evidence type="ECO:0000256" key="8">
    <source>
        <dbReference type="ARBA" id="ARBA00022723"/>
    </source>
</evidence>
<evidence type="ECO:0000256" key="12">
    <source>
        <dbReference type="ARBA" id="ARBA00022860"/>
    </source>
</evidence>
<evidence type="ECO:0000256" key="13">
    <source>
        <dbReference type="ARBA" id="ARBA00022989"/>
    </source>
</evidence>
<dbReference type="InterPro" id="IPR004836">
    <property type="entry name" value="Na_Ca_Ex"/>
</dbReference>
<feature type="transmembrane region" description="Helical" evidence="20">
    <location>
        <begin position="221"/>
        <end position="238"/>
    </location>
</feature>
<dbReference type="InterPro" id="IPR038081">
    <property type="entry name" value="CalX-like_sf"/>
</dbReference>
<dbReference type="InterPro" id="IPR003644">
    <property type="entry name" value="Calx_beta"/>
</dbReference>
<dbReference type="Gene3D" id="2.60.40.2030">
    <property type="match status" value="2"/>
</dbReference>
<evidence type="ECO:0000256" key="3">
    <source>
        <dbReference type="ARBA" id="ARBA00022448"/>
    </source>
</evidence>
<dbReference type="OrthoDB" id="418484at2759"/>
<keyword evidence="5" id="KW-1003">Cell membrane</keyword>
<keyword evidence="7 20" id="KW-0812">Transmembrane</keyword>
<keyword evidence="8" id="KW-0479">Metal-binding</keyword>
<dbReference type="GO" id="GO:0005432">
    <property type="term" value="F:calcium:sodium antiporter activity"/>
    <property type="evidence" value="ECO:0007669"/>
    <property type="project" value="InterPro"/>
</dbReference>
<evidence type="ECO:0000256" key="9">
    <source>
        <dbReference type="ARBA" id="ARBA00022729"/>
    </source>
</evidence>
<feature type="transmembrane region" description="Helical" evidence="20">
    <location>
        <begin position="189"/>
        <end position="209"/>
    </location>
</feature>
<keyword evidence="23" id="KW-1185">Reference proteome</keyword>
<dbReference type="PANTHER" id="PTHR11878:SF76">
    <property type="entry name" value="CALX-BETA DOMAIN-CONTAINING PROTEIN"/>
    <property type="match status" value="1"/>
</dbReference>
<keyword evidence="11" id="KW-0106">Calcium</keyword>
<evidence type="ECO:0000313" key="23">
    <source>
        <dbReference type="Proteomes" id="UP000326759"/>
    </source>
</evidence>
<dbReference type="Pfam" id="PF01699">
    <property type="entry name" value="Na_Ca_ex"/>
    <property type="match status" value="2"/>
</dbReference>
<evidence type="ECO:0000256" key="10">
    <source>
        <dbReference type="ARBA" id="ARBA00022737"/>
    </source>
</evidence>
<protein>
    <submittedName>
        <fullName evidence="22">Sodium/calcium exchanger 2</fullName>
    </submittedName>
</protein>
<dbReference type="GO" id="GO:0042383">
    <property type="term" value="C:sarcolemma"/>
    <property type="evidence" value="ECO:0007669"/>
    <property type="project" value="TreeGrafter"/>
</dbReference>
<reference evidence="22 23" key="1">
    <citation type="journal article" date="2019" name="PLoS Biol.">
        <title>Sex chromosomes control vertical transmission of feminizing Wolbachia symbionts in an isopod.</title>
        <authorList>
            <person name="Becking T."/>
            <person name="Chebbi M.A."/>
            <person name="Giraud I."/>
            <person name="Moumen B."/>
            <person name="Laverre T."/>
            <person name="Caubet Y."/>
            <person name="Peccoud J."/>
            <person name="Gilbert C."/>
            <person name="Cordaux R."/>
        </authorList>
    </citation>
    <scope>NUCLEOTIDE SEQUENCE [LARGE SCALE GENOMIC DNA]</scope>
    <source>
        <strain evidence="22">ANa2</strain>
        <tissue evidence="22">Whole body excluding digestive tract and cuticle</tissue>
    </source>
</reference>
<evidence type="ECO:0000259" key="21">
    <source>
        <dbReference type="SMART" id="SM00237"/>
    </source>
</evidence>
<keyword evidence="13 20" id="KW-1133">Transmembrane helix</keyword>
<feature type="transmembrane region" description="Helical" evidence="20">
    <location>
        <begin position="156"/>
        <end position="177"/>
    </location>
</feature>
<feature type="domain" description="Calx-beta" evidence="21">
    <location>
        <begin position="481"/>
        <end position="580"/>
    </location>
</feature>
<feature type="transmembrane region" description="Helical" evidence="20">
    <location>
        <begin position="699"/>
        <end position="720"/>
    </location>
</feature>
<dbReference type="SUPFAM" id="SSF141072">
    <property type="entry name" value="CalX-like"/>
    <property type="match status" value="2"/>
</dbReference>
<evidence type="ECO:0000256" key="4">
    <source>
        <dbReference type="ARBA" id="ARBA00022449"/>
    </source>
</evidence>
<keyword evidence="6" id="KW-0109">Calcium transport</keyword>
<keyword evidence="15" id="KW-0406">Ion transport</keyword>
<dbReference type="InterPro" id="IPR032452">
    <property type="entry name" value="Na_Ca_Ex_C-exten"/>
</dbReference>
<evidence type="ECO:0000256" key="1">
    <source>
        <dbReference type="ARBA" id="ARBA00004651"/>
    </source>
</evidence>
<dbReference type="AlphaFoldDB" id="A0A5N5TP94"/>
<keyword evidence="17" id="KW-0325">Glycoprotein</keyword>
<keyword evidence="10" id="KW-0677">Repeat</keyword>
<comment type="similarity">
    <text evidence="2">Belongs to the Ca(2+):cation antiporter (CaCA) (TC 2.A.19) family. SLC8 subfamily.</text>
</comment>
<dbReference type="GO" id="GO:0046872">
    <property type="term" value="F:metal ion binding"/>
    <property type="evidence" value="ECO:0007669"/>
    <property type="project" value="UniProtKB-KW"/>
</dbReference>
<dbReference type="GO" id="GO:0030424">
    <property type="term" value="C:axon"/>
    <property type="evidence" value="ECO:0007669"/>
    <property type="project" value="TreeGrafter"/>
</dbReference>
<sequence length="872" mass="95748">MSLYNFSTESLVKENLLKISKRMANNVNNNTRVFLCGDMYDKCSNGLLLPFLEECTWPRELRAFLYLAGLLYCFFGVAIIADIFMGAIEKITSKTRKIYLTTEKDDHPEVIEVRLWSDTVANLTLMALGSSAPEILLSIIEIIGNNFNSGALGPGTIVGSAAFNLFVIIAVCIVSVPSGETRRIKDLKVFSVTASFSILAYLWLLIILVGVTPDTVETWEAAVTLALFPTLVIVAWLVEKNICGVPSKVEASKQIELGNFQPGESDKLVRGRQFFKDGRLDRDGLVEFIKEVKKYPGLTDEDAAVLAATKLVESQPHSRMWYRVGAVRSITGGKKTLPQMSLKLKQVYNAMNEHPDAPTLGDVPKVVPQENAIIDFHSASCSVMENIGKFPVQICRSGRTDNRVKVRVETIDGTAVVEEDYIKINEVITFEAGETEKEVMVEIVNDNQWEPDEEFFLKISLIYNDEEVDTKNVQLGRISIMEITILNDDEPGVVMFEKRGFLVKESIGDAIINVVRKNGADGEISVKWKTIDKSAINGKDFHGGEGVLVFKHTETERSIIIPIINDMDPEKDEHFEIELFEATGGAKIGQVNRTAVTIINDDNFDGVLSHMMYLTNANVHKMQVHNDTYVEQIKDALNVNGGDIENATGADYVLHFLTFGWKIIFALVPPPSILGGWLCFFVSLAFIGLLTAIIGDLAGIFGCIVGLNDAITAITLVALGTSLPDTFASKTAAVQEKYADNAVGNVTGSNSVNVFLGLGLPWLIAAIYHQVNGTEFIVKSGGLGFSVGVFTGLSVVCLAVIIARRFLACSGKAELGGPNSTKYACGIFLVFFNYSSTMFKHSTLIGSFIRKGVVNNILKIFGSEIFNEQFVT</sequence>
<dbReference type="InterPro" id="IPR004837">
    <property type="entry name" value="NaCa_Exmemb"/>
</dbReference>
<evidence type="ECO:0000256" key="7">
    <source>
        <dbReference type="ARBA" id="ARBA00022692"/>
    </source>
</evidence>
<evidence type="ECO:0000256" key="6">
    <source>
        <dbReference type="ARBA" id="ARBA00022568"/>
    </source>
</evidence>
<keyword evidence="12" id="KW-0112">Calmodulin-binding</keyword>
<evidence type="ECO:0000256" key="16">
    <source>
        <dbReference type="ARBA" id="ARBA00023136"/>
    </source>
</evidence>
<evidence type="ECO:0000256" key="11">
    <source>
        <dbReference type="ARBA" id="ARBA00022837"/>
    </source>
</evidence>
<dbReference type="GO" id="GO:0007154">
    <property type="term" value="P:cell communication"/>
    <property type="evidence" value="ECO:0007669"/>
    <property type="project" value="InterPro"/>
</dbReference>
<evidence type="ECO:0000313" key="22">
    <source>
        <dbReference type="EMBL" id="KAB7507979.1"/>
    </source>
</evidence>
<feature type="transmembrane region" description="Helical" evidence="20">
    <location>
        <begin position="752"/>
        <end position="771"/>
    </location>
</feature>
<evidence type="ECO:0000256" key="20">
    <source>
        <dbReference type="SAM" id="Phobius"/>
    </source>
</evidence>
<dbReference type="PRINTS" id="PR01259">
    <property type="entry name" value="NACAEXCHNGR"/>
</dbReference>
<keyword evidence="4" id="KW-0050">Antiport</keyword>
<dbReference type="EMBL" id="SEYY01000108">
    <property type="protein sequence ID" value="KAB7507979.1"/>
    <property type="molecule type" value="Genomic_DNA"/>
</dbReference>
<evidence type="ECO:0000256" key="19">
    <source>
        <dbReference type="ARBA" id="ARBA00033667"/>
    </source>
</evidence>
<evidence type="ECO:0000256" key="18">
    <source>
        <dbReference type="ARBA" id="ARBA00023201"/>
    </source>
</evidence>
<comment type="catalytic activity">
    <reaction evidence="19">
        <text>Ca(2+)(in) + 3 Na(+)(out) = Ca(2+)(out) + 3 Na(+)(in)</text>
        <dbReference type="Rhea" id="RHEA:69955"/>
        <dbReference type="ChEBI" id="CHEBI:29101"/>
        <dbReference type="ChEBI" id="CHEBI:29108"/>
    </reaction>
</comment>
<feature type="transmembrane region" description="Helical" evidence="20">
    <location>
        <begin position="672"/>
        <end position="693"/>
    </location>
</feature>
<dbReference type="Proteomes" id="UP000326759">
    <property type="component" value="Unassembled WGS sequence"/>
</dbReference>
<dbReference type="GO" id="GO:0005516">
    <property type="term" value="F:calmodulin binding"/>
    <property type="evidence" value="ECO:0007669"/>
    <property type="project" value="UniProtKB-KW"/>
</dbReference>
<gene>
    <name evidence="22" type="primary">Slc8a2</name>
    <name evidence="22" type="ORF">Anas_01608</name>
</gene>
<proteinExistence type="inferred from homology"/>
<dbReference type="Pfam" id="PF03160">
    <property type="entry name" value="Calx-beta"/>
    <property type="match status" value="1"/>
</dbReference>
<dbReference type="InterPro" id="IPR051171">
    <property type="entry name" value="CaCA"/>
</dbReference>
<evidence type="ECO:0000256" key="15">
    <source>
        <dbReference type="ARBA" id="ARBA00023065"/>
    </source>
</evidence>
<keyword evidence="16 20" id="KW-0472">Membrane</keyword>
<keyword evidence="18" id="KW-0739">Sodium transport</keyword>
<accession>A0A5N5TP94</accession>
<dbReference type="Pfam" id="PF16494">
    <property type="entry name" value="Na_Ca_ex_C"/>
    <property type="match status" value="1"/>
</dbReference>
<dbReference type="GO" id="GO:0098703">
    <property type="term" value="P:calcium ion import across plasma membrane"/>
    <property type="evidence" value="ECO:0007669"/>
    <property type="project" value="TreeGrafter"/>
</dbReference>
<evidence type="ECO:0000256" key="14">
    <source>
        <dbReference type="ARBA" id="ARBA00023053"/>
    </source>
</evidence>
<keyword evidence="14" id="KW-0915">Sodium</keyword>
<evidence type="ECO:0000256" key="17">
    <source>
        <dbReference type="ARBA" id="ARBA00023180"/>
    </source>
</evidence>
<name>A0A5N5TP94_9CRUS</name>
<keyword evidence="9" id="KW-0732">Signal</keyword>
<dbReference type="Gene3D" id="1.20.1420.30">
    <property type="entry name" value="NCX, central ion-binding region"/>
    <property type="match status" value="2"/>
</dbReference>
<keyword evidence="3" id="KW-0813">Transport</keyword>
<feature type="domain" description="Calx-beta" evidence="21">
    <location>
        <begin position="361"/>
        <end position="460"/>
    </location>
</feature>
<feature type="transmembrane region" description="Helical" evidence="20">
    <location>
        <begin position="63"/>
        <end position="88"/>
    </location>
</feature>
<dbReference type="GO" id="GO:0098794">
    <property type="term" value="C:postsynapse"/>
    <property type="evidence" value="ECO:0007669"/>
    <property type="project" value="TreeGrafter"/>
</dbReference>
<feature type="transmembrane region" description="Helical" evidence="20">
    <location>
        <begin position="783"/>
        <end position="803"/>
    </location>
</feature>
<evidence type="ECO:0000256" key="2">
    <source>
        <dbReference type="ARBA" id="ARBA00007489"/>
    </source>
</evidence>
<comment type="subcellular location">
    <subcellularLocation>
        <location evidence="1">Cell membrane</location>
        <topology evidence="1">Multi-pass membrane protein</topology>
    </subcellularLocation>
</comment>
<evidence type="ECO:0000256" key="5">
    <source>
        <dbReference type="ARBA" id="ARBA00022475"/>
    </source>
</evidence>
<organism evidence="22 23">
    <name type="scientific">Armadillidium nasatum</name>
    <dbReference type="NCBI Taxonomy" id="96803"/>
    <lineage>
        <taxon>Eukaryota</taxon>
        <taxon>Metazoa</taxon>
        <taxon>Ecdysozoa</taxon>
        <taxon>Arthropoda</taxon>
        <taxon>Crustacea</taxon>
        <taxon>Multicrustacea</taxon>
        <taxon>Malacostraca</taxon>
        <taxon>Eumalacostraca</taxon>
        <taxon>Peracarida</taxon>
        <taxon>Isopoda</taxon>
        <taxon>Oniscidea</taxon>
        <taxon>Crinocheta</taxon>
        <taxon>Armadillidiidae</taxon>
        <taxon>Armadillidium</taxon>
    </lineage>
</organism>
<dbReference type="InterPro" id="IPR044880">
    <property type="entry name" value="NCX_ion-bd_dom_sf"/>
</dbReference>
<dbReference type="SMART" id="SM00237">
    <property type="entry name" value="Calx_beta"/>
    <property type="match status" value="2"/>
</dbReference>